<comment type="caution">
    <text evidence="2">The sequence shown here is derived from an EMBL/GenBank/DDBJ whole genome shotgun (WGS) entry which is preliminary data.</text>
</comment>
<reference evidence="2 3" key="1">
    <citation type="submission" date="2019-06" db="EMBL/GenBank/DDBJ databases">
        <title>Description of Kitasatospora acidophila sp. nov. isolated from pine grove soil, and reclassification of Streptomyces novaecaesareae to Kitasatospora novaeceasareae comb. nov.</title>
        <authorList>
            <person name="Kim M.J."/>
        </authorList>
    </citation>
    <scope>NUCLEOTIDE SEQUENCE [LARGE SCALE GENOMIC DNA]</scope>
    <source>
        <strain evidence="2 3">MMS16-CNU292</strain>
    </source>
</reference>
<evidence type="ECO:0000256" key="1">
    <source>
        <dbReference type="SAM" id="MobiDB-lite"/>
    </source>
</evidence>
<accession>A0A540W562</accession>
<proteinExistence type="predicted"/>
<feature type="region of interest" description="Disordered" evidence="1">
    <location>
        <begin position="1"/>
        <end position="81"/>
    </location>
</feature>
<dbReference type="AlphaFoldDB" id="A0A540W562"/>
<evidence type="ECO:0000313" key="2">
    <source>
        <dbReference type="EMBL" id="TQF04146.1"/>
    </source>
</evidence>
<dbReference type="Proteomes" id="UP000319103">
    <property type="component" value="Unassembled WGS sequence"/>
</dbReference>
<gene>
    <name evidence="2" type="ORF">E6W39_20330</name>
</gene>
<dbReference type="EMBL" id="VIGB01000003">
    <property type="protein sequence ID" value="TQF04146.1"/>
    <property type="molecule type" value="Genomic_DNA"/>
</dbReference>
<protein>
    <submittedName>
        <fullName evidence="2">Uncharacterized protein</fullName>
    </submittedName>
</protein>
<evidence type="ECO:0000313" key="3">
    <source>
        <dbReference type="Proteomes" id="UP000319103"/>
    </source>
</evidence>
<keyword evidence="3" id="KW-1185">Reference proteome</keyword>
<feature type="compositionally biased region" description="Basic residues" evidence="1">
    <location>
        <begin position="9"/>
        <end position="36"/>
    </location>
</feature>
<organism evidence="2 3">
    <name type="scientific">Kitasatospora acidiphila</name>
    <dbReference type="NCBI Taxonomy" id="2567942"/>
    <lineage>
        <taxon>Bacteria</taxon>
        <taxon>Bacillati</taxon>
        <taxon>Actinomycetota</taxon>
        <taxon>Actinomycetes</taxon>
        <taxon>Kitasatosporales</taxon>
        <taxon>Streptomycetaceae</taxon>
        <taxon>Kitasatospora</taxon>
    </lineage>
</organism>
<feature type="compositionally biased region" description="Low complexity" evidence="1">
    <location>
        <begin position="66"/>
        <end position="81"/>
    </location>
</feature>
<sequence length="122" mass="13844">MTTTPLRWLPRRRRPRPASRVPRRPRRALRRARSPGRRPPPPPPRRARPLRCTTASRRSPTCRGCPTASPPAAARSSSVWRWPTSPARRTTVFVRPLVSTTCRRAPTRVVGPTCGPRTSPFR</sequence>
<name>A0A540W562_9ACTN</name>